<dbReference type="RefSeq" id="WP_040202931.1">
    <property type="nucleotide sequence ID" value="NZ_CP010312.1"/>
</dbReference>
<comment type="similarity">
    <text evidence="1 12">Belongs to the thymidylate kinase family.</text>
</comment>
<name>A0A0B5FXF3_9BACT</name>
<evidence type="ECO:0000256" key="6">
    <source>
        <dbReference type="ARBA" id="ARBA00022741"/>
    </source>
</evidence>
<dbReference type="GO" id="GO:0006233">
    <property type="term" value="P:dTDP biosynthetic process"/>
    <property type="evidence" value="ECO:0007669"/>
    <property type="project" value="InterPro"/>
</dbReference>
<dbReference type="PANTHER" id="PTHR10344:SF4">
    <property type="entry name" value="UMP-CMP KINASE 2, MITOCHONDRIAL"/>
    <property type="match status" value="1"/>
</dbReference>
<evidence type="ECO:0000256" key="7">
    <source>
        <dbReference type="ARBA" id="ARBA00022777"/>
    </source>
</evidence>
<dbReference type="KEGG" id="gsb:GSUB_17495"/>
<dbReference type="GO" id="GO:0004798">
    <property type="term" value="F:dTMP kinase activity"/>
    <property type="evidence" value="ECO:0007669"/>
    <property type="project" value="UniProtKB-UniRule"/>
</dbReference>
<evidence type="ECO:0000256" key="12">
    <source>
        <dbReference type="HAMAP-Rule" id="MF_00165"/>
    </source>
</evidence>
<evidence type="ECO:0000256" key="4">
    <source>
        <dbReference type="ARBA" id="ARBA00022679"/>
    </source>
</evidence>
<dbReference type="InterPro" id="IPR039430">
    <property type="entry name" value="Thymidylate_kin-like_dom"/>
</dbReference>
<evidence type="ECO:0000313" key="14">
    <source>
        <dbReference type="EMBL" id="AJF08271.1"/>
    </source>
</evidence>
<dbReference type="GO" id="GO:0005829">
    <property type="term" value="C:cytosol"/>
    <property type="evidence" value="ECO:0007669"/>
    <property type="project" value="TreeGrafter"/>
</dbReference>
<proteinExistence type="inferred from homology"/>
<dbReference type="GO" id="GO:0006235">
    <property type="term" value="P:dTTP biosynthetic process"/>
    <property type="evidence" value="ECO:0007669"/>
    <property type="project" value="UniProtKB-UniRule"/>
</dbReference>
<dbReference type="InterPro" id="IPR018095">
    <property type="entry name" value="Thymidylate_kin_CS"/>
</dbReference>
<keyword evidence="14" id="KW-0614">Plasmid</keyword>
<evidence type="ECO:0000256" key="3">
    <source>
        <dbReference type="ARBA" id="ARBA00017144"/>
    </source>
</evidence>
<dbReference type="EC" id="2.7.4.9" evidence="2 12"/>
<geneLocation type="plasmid" evidence="14 15">
    <name>pGSUB1</name>
</geneLocation>
<dbReference type="Proteomes" id="UP000035036">
    <property type="component" value="Plasmid pGSUB1"/>
</dbReference>
<evidence type="ECO:0000256" key="10">
    <source>
        <dbReference type="ARBA" id="ARBA00048743"/>
    </source>
</evidence>
<evidence type="ECO:0000256" key="1">
    <source>
        <dbReference type="ARBA" id="ARBA00009776"/>
    </source>
</evidence>
<evidence type="ECO:0000256" key="2">
    <source>
        <dbReference type="ARBA" id="ARBA00012980"/>
    </source>
</evidence>
<dbReference type="FunFam" id="3.40.50.300:FF:000225">
    <property type="entry name" value="Thymidylate kinase"/>
    <property type="match status" value="1"/>
</dbReference>
<evidence type="ECO:0000256" key="11">
    <source>
        <dbReference type="ARBA" id="ARBA00057735"/>
    </source>
</evidence>
<dbReference type="NCBIfam" id="TIGR00041">
    <property type="entry name" value="DTMP_kinase"/>
    <property type="match status" value="1"/>
</dbReference>
<evidence type="ECO:0000313" key="15">
    <source>
        <dbReference type="Proteomes" id="UP000035036"/>
    </source>
</evidence>
<dbReference type="PANTHER" id="PTHR10344">
    <property type="entry name" value="THYMIDYLATE KINASE"/>
    <property type="match status" value="1"/>
</dbReference>
<reference evidence="14 15" key="1">
    <citation type="journal article" date="2015" name="Genome Announc.">
        <title>Genomes of Geoalkalibacter ferrihydriticus Z-0531T and Geoalkalibacter subterraneus Red1T, Two Haloalkaliphilic Metal-Reducing Deltaproteobacteria.</title>
        <authorList>
            <person name="Badalamenti J.P."/>
            <person name="Krajmalnik-Brown R."/>
            <person name="Torres C.I."/>
            <person name="Bond D.R."/>
        </authorList>
    </citation>
    <scope>NUCLEOTIDE SEQUENCE [LARGE SCALE GENOMIC DNA]</scope>
    <source>
        <strain evidence="14 15">Red1</strain>
        <plasmid evidence="15">Plasmid pGSUB1</plasmid>
    </source>
</reference>
<dbReference type="CDD" id="cd01672">
    <property type="entry name" value="TMPK"/>
    <property type="match status" value="1"/>
</dbReference>
<evidence type="ECO:0000256" key="9">
    <source>
        <dbReference type="ARBA" id="ARBA00029962"/>
    </source>
</evidence>
<evidence type="ECO:0000259" key="13">
    <source>
        <dbReference type="Pfam" id="PF02223"/>
    </source>
</evidence>
<dbReference type="InterPro" id="IPR018094">
    <property type="entry name" value="Thymidylate_kinase"/>
</dbReference>
<dbReference type="HAMAP" id="MF_00165">
    <property type="entry name" value="Thymidylate_kinase"/>
    <property type="match status" value="1"/>
</dbReference>
<keyword evidence="15" id="KW-1185">Reference proteome</keyword>
<keyword evidence="8 12" id="KW-0067">ATP-binding</keyword>
<keyword evidence="4 12" id="KW-0808">Transferase</keyword>
<comment type="function">
    <text evidence="11 12">Phosphorylation of dTMP to form dTDP in both de novo and salvage pathways of dTTP synthesis.</text>
</comment>
<dbReference type="GO" id="GO:0006227">
    <property type="term" value="P:dUDP biosynthetic process"/>
    <property type="evidence" value="ECO:0007669"/>
    <property type="project" value="TreeGrafter"/>
</dbReference>
<accession>A0A0B5FXF3</accession>
<keyword evidence="7 12" id="KW-0418">Kinase</keyword>
<keyword evidence="6 12" id="KW-0547">Nucleotide-binding</keyword>
<dbReference type="AlphaFoldDB" id="A0A0B5FXF3"/>
<protein>
    <recommendedName>
        <fullName evidence="3 12">Thymidylate kinase</fullName>
        <ecNumber evidence="2 12">2.7.4.9</ecNumber>
    </recommendedName>
    <alternativeName>
        <fullName evidence="9 12">dTMP kinase</fullName>
    </alternativeName>
</protein>
<dbReference type="OrthoDB" id="9774907at2"/>
<gene>
    <name evidence="12" type="primary">tmk</name>
    <name evidence="14" type="ORF">GSUB_17495</name>
</gene>
<evidence type="ECO:0000256" key="5">
    <source>
        <dbReference type="ARBA" id="ARBA00022727"/>
    </source>
</evidence>
<feature type="binding site" evidence="12">
    <location>
        <begin position="10"/>
        <end position="17"/>
    </location>
    <ligand>
        <name>ATP</name>
        <dbReference type="ChEBI" id="CHEBI:30616"/>
    </ligand>
</feature>
<organism evidence="14 15">
    <name type="scientific">Geoalkalibacter subterraneus</name>
    <dbReference type="NCBI Taxonomy" id="483547"/>
    <lineage>
        <taxon>Bacteria</taxon>
        <taxon>Pseudomonadati</taxon>
        <taxon>Thermodesulfobacteriota</taxon>
        <taxon>Desulfuromonadia</taxon>
        <taxon>Desulfuromonadales</taxon>
        <taxon>Geoalkalibacteraceae</taxon>
        <taxon>Geoalkalibacter</taxon>
    </lineage>
</organism>
<sequence length="218" mass="24230">MGRNLFSFEGGEGSGKSTLILKVAEALRVKGIEVVLTREPGGCPIGQKVREILLDARNSEIVSRAELLLYAAGRAQHVEEVIVPALERGAVVLCDRYCDSTEAYQGYGRGLDLTLIRELNQIATGGIYPQTTFLLDLPPEIGLGRALSRVETASGKEGRFERESLRFHHRVRFGYWQLAAREPRRMFMIDARLSPEGVFEATMKKILGAMKVPRDRAV</sequence>
<dbReference type="Pfam" id="PF02223">
    <property type="entry name" value="Thymidylate_kin"/>
    <property type="match status" value="1"/>
</dbReference>
<dbReference type="EMBL" id="CP010312">
    <property type="protein sequence ID" value="AJF08271.1"/>
    <property type="molecule type" value="Genomic_DNA"/>
</dbReference>
<dbReference type="HOGENOM" id="CLU_049131_0_2_7"/>
<evidence type="ECO:0000256" key="8">
    <source>
        <dbReference type="ARBA" id="ARBA00022840"/>
    </source>
</evidence>
<dbReference type="GO" id="GO:0005524">
    <property type="term" value="F:ATP binding"/>
    <property type="evidence" value="ECO:0007669"/>
    <property type="project" value="UniProtKB-UniRule"/>
</dbReference>
<keyword evidence="5 12" id="KW-0545">Nucleotide biosynthesis</keyword>
<comment type="catalytic activity">
    <reaction evidence="10 12">
        <text>dTMP + ATP = dTDP + ADP</text>
        <dbReference type="Rhea" id="RHEA:13517"/>
        <dbReference type="ChEBI" id="CHEBI:30616"/>
        <dbReference type="ChEBI" id="CHEBI:58369"/>
        <dbReference type="ChEBI" id="CHEBI:63528"/>
        <dbReference type="ChEBI" id="CHEBI:456216"/>
        <dbReference type="EC" id="2.7.4.9"/>
    </reaction>
</comment>
<dbReference type="PROSITE" id="PS01331">
    <property type="entry name" value="THYMIDYLATE_KINASE"/>
    <property type="match status" value="1"/>
</dbReference>
<dbReference type="SUPFAM" id="SSF52540">
    <property type="entry name" value="P-loop containing nucleoside triphosphate hydrolases"/>
    <property type="match status" value="1"/>
</dbReference>
<feature type="domain" description="Thymidylate kinase-like" evidence="13">
    <location>
        <begin position="8"/>
        <end position="199"/>
    </location>
</feature>
<dbReference type="Gene3D" id="3.40.50.300">
    <property type="entry name" value="P-loop containing nucleotide triphosphate hydrolases"/>
    <property type="match status" value="1"/>
</dbReference>
<dbReference type="InterPro" id="IPR027417">
    <property type="entry name" value="P-loop_NTPase"/>
</dbReference>